<keyword evidence="8" id="KW-1185">Reference proteome</keyword>
<organism evidence="6 9">
    <name type="scientific">Leptospira kmetyi</name>
    <dbReference type="NCBI Taxonomy" id="408139"/>
    <lineage>
        <taxon>Bacteria</taxon>
        <taxon>Pseudomonadati</taxon>
        <taxon>Spirochaetota</taxon>
        <taxon>Spirochaetia</taxon>
        <taxon>Leptospirales</taxon>
        <taxon>Leptospiraceae</taxon>
        <taxon>Leptospira</taxon>
    </lineage>
</organism>
<dbReference type="EMBL" id="NPDP01000052">
    <property type="protein sequence ID" value="PJZ28020.1"/>
    <property type="molecule type" value="Genomic_DNA"/>
</dbReference>
<evidence type="ECO:0000313" key="7">
    <source>
        <dbReference type="EMBL" id="PJZ28020.1"/>
    </source>
</evidence>
<keyword evidence="3 5" id="KW-1133">Transmembrane helix</keyword>
<keyword evidence="4 5" id="KW-0472">Membrane</keyword>
<evidence type="ECO:0000313" key="8">
    <source>
        <dbReference type="Proteomes" id="UP000231919"/>
    </source>
</evidence>
<protein>
    <submittedName>
        <fullName evidence="6">DoxX family protein</fullName>
    </submittedName>
    <submittedName>
        <fullName evidence="7">DoxX-like family protein</fullName>
    </submittedName>
</protein>
<dbReference type="RefSeq" id="WP_100737357.1">
    <property type="nucleotide sequence ID" value="NZ_CP033615.1"/>
</dbReference>
<evidence type="ECO:0000313" key="6">
    <source>
        <dbReference type="EMBL" id="AYV57754.1"/>
    </source>
</evidence>
<comment type="subcellular location">
    <subcellularLocation>
        <location evidence="1">Membrane</location>
        <topology evidence="1">Multi-pass membrane protein</topology>
    </subcellularLocation>
</comment>
<dbReference type="Proteomes" id="UP000231919">
    <property type="component" value="Unassembled WGS sequence"/>
</dbReference>
<evidence type="ECO:0000256" key="3">
    <source>
        <dbReference type="ARBA" id="ARBA00022989"/>
    </source>
</evidence>
<reference evidence="6 9" key="2">
    <citation type="submission" date="2018-11" db="EMBL/GenBank/DDBJ databases">
        <title>Complete genome sequence of Leptospira kmetyi isolate LS 001/16 from soil sample associated with a leptospirosis patient in Kelantan.</title>
        <authorList>
            <person name="Muhammad Yusoff F."/>
            <person name="Muhammad Yusoff S."/>
            <person name="Ahmad M.N."/>
            <person name="Yusof N.Y."/>
            <person name="Aziah I."/>
        </authorList>
    </citation>
    <scope>NUCLEOTIDE SEQUENCE [LARGE SCALE GENOMIC DNA]</scope>
    <source>
        <strain evidence="6 9">LS 001/16</strain>
    </source>
</reference>
<evidence type="ECO:0000256" key="1">
    <source>
        <dbReference type="ARBA" id="ARBA00004141"/>
    </source>
</evidence>
<feature type="transmembrane region" description="Helical" evidence="5">
    <location>
        <begin position="17"/>
        <end position="39"/>
    </location>
</feature>
<dbReference type="InterPro" id="IPR032808">
    <property type="entry name" value="DoxX"/>
</dbReference>
<name>A0A2M9XQQ6_9LEPT</name>
<feature type="transmembrane region" description="Helical" evidence="5">
    <location>
        <begin position="109"/>
        <end position="126"/>
    </location>
</feature>
<dbReference type="OrthoDB" id="7960583at2"/>
<reference evidence="7 8" key="1">
    <citation type="submission" date="2017-07" db="EMBL/GenBank/DDBJ databases">
        <title>Leptospira spp. isolated from tropical soils.</title>
        <authorList>
            <person name="Thibeaux R."/>
            <person name="Iraola G."/>
            <person name="Ferres I."/>
            <person name="Bierque E."/>
            <person name="Girault D."/>
            <person name="Soupe-Gilbert M.-E."/>
            <person name="Picardeau M."/>
            <person name="Goarant C."/>
        </authorList>
    </citation>
    <scope>NUCLEOTIDE SEQUENCE [LARGE SCALE GENOMIC DNA]</scope>
    <source>
        <strain evidence="7 8">JW2-C-B1</strain>
    </source>
</reference>
<dbReference type="InterPro" id="IPR016944">
    <property type="entry name" value="UCP030066"/>
</dbReference>
<dbReference type="EMBL" id="CP033615">
    <property type="protein sequence ID" value="AYV57754.1"/>
    <property type="molecule type" value="Genomic_DNA"/>
</dbReference>
<dbReference type="Pfam" id="PF13564">
    <property type="entry name" value="DoxX_2"/>
    <property type="match status" value="1"/>
</dbReference>
<evidence type="ECO:0000256" key="2">
    <source>
        <dbReference type="ARBA" id="ARBA00022692"/>
    </source>
</evidence>
<dbReference type="PIRSF" id="PIRSF030066">
    <property type="entry name" value="UCP030066"/>
    <property type="match status" value="1"/>
</dbReference>
<dbReference type="GO" id="GO:0016020">
    <property type="term" value="C:membrane"/>
    <property type="evidence" value="ECO:0007669"/>
    <property type="project" value="UniProtKB-SubCell"/>
</dbReference>
<evidence type="ECO:0000313" key="9">
    <source>
        <dbReference type="Proteomes" id="UP000276407"/>
    </source>
</evidence>
<keyword evidence="2 5" id="KW-0812">Transmembrane</keyword>
<evidence type="ECO:0000256" key="4">
    <source>
        <dbReference type="ARBA" id="ARBA00023136"/>
    </source>
</evidence>
<accession>A0A2M9XQQ6</accession>
<dbReference type="Proteomes" id="UP000276407">
    <property type="component" value="Chromosome 2"/>
</dbReference>
<evidence type="ECO:0000256" key="5">
    <source>
        <dbReference type="SAM" id="Phobius"/>
    </source>
</evidence>
<proteinExistence type="predicted"/>
<gene>
    <name evidence="7" type="ORF">CH378_20115</name>
    <name evidence="6" type="ORF">EFP84_19155</name>
</gene>
<dbReference type="AlphaFoldDB" id="A0A2M9XQQ6"/>
<dbReference type="KEGG" id="lkm:EFP84_19155"/>
<feature type="transmembrane region" description="Helical" evidence="5">
    <location>
        <begin position="51"/>
        <end position="73"/>
    </location>
</feature>
<sequence length="131" mass="14504">MTTAIDKKEKWIRTARWIYWSITLFFAITMIIAGVLYTVGFKGVVDGVTALGYPAYVLKILGIAKILGGITFLQNRFSTLKEWAYAGYSFNLIGAAASHTFAGAGIGDILTPIVILCLVLISYRQWKTGWM</sequence>